<dbReference type="Gene3D" id="3.40.50.1820">
    <property type="entry name" value="alpha/beta hydrolase"/>
    <property type="match status" value="1"/>
</dbReference>
<reference evidence="4" key="1">
    <citation type="submission" date="2020-05" db="EMBL/GenBank/DDBJ databases">
        <title>Phylogenomic resolution of chytrid fungi.</title>
        <authorList>
            <person name="Stajich J.E."/>
            <person name="Amses K."/>
            <person name="Simmons R."/>
            <person name="Seto K."/>
            <person name="Myers J."/>
            <person name="Bonds A."/>
            <person name="Quandt C.A."/>
            <person name="Barry K."/>
            <person name="Liu P."/>
            <person name="Grigoriev I."/>
            <person name="Longcore J.E."/>
            <person name="James T.Y."/>
        </authorList>
    </citation>
    <scope>NUCLEOTIDE SEQUENCE</scope>
    <source>
        <strain evidence="4">JEL0513</strain>
    </source>
</reference>
<dbReference type="PRINTS" id="PR00111">
    <property type="entry name" value="ABHYDROLASE"/>
</dbReference>
<organism evidence="4 5">
    <name type="scientific">Physocladia obscura</name>
    <dbReference type="NCBI Taxonomy" id="109957"/>
    <lineage>
        <taxon>Eukaryota</taxon>
        <taxon>Fungi</taxon>
        <taxon>Fungi incertae sedis</taxon>
        <taxon>Chytridiomycota</taxon>
        <taxon>Chytridiomycota incertae sedis</taxon>
        <taxon>Chytridiomycetes</taxon>
        <taxon>Chytridiales</taxon>
        <taxon>Chytriomycetaceae</taxon>
        <taxon>Physocladia</taxon>
    </lineage>
</organism>
<dbReference type="EMBL" id="JADGJH010000422">
    <property type="protein sequence ID" value="KAJ3129439.1"/>
    <property type="molecule type" value="Genomic_DNA"/>
</dbReference>
<keyword evidence="2" id="KW-0378">Hydrolase</keyword>
<evidence type="ECO:0000259" key="3">
    <source>
        <dbReference type="Pfam" id="PF00561"/>
    </source>
</evidence>
<dbReference type="PANTHER" id="PTHR43798">
    <property type="entry name" value="MONOACYLGLYCEROL LIPASE"/>
    <property type="match status" value="1"/>
</dbReference>
<dbReference type="InterPro" id="IPR050266">
    <property type="entry name" value="AB_hydrolase_sf"/>
</dbReference>
<evidence type="ECO:0000313" key="4">
    <source>
        <dbReference type="EMBL" id="KAJ3129439.1"/>
    </source>
</evidence>
<gene>
    <name evidence="4" type="ORF">HK100_008611</name>
</gene>
<protein>
    <recommendedName>
        <fullName evidence="3">AB hydrolase-1 domain-containing protein</fullName>
    </recommendedName>
</protein>
<dbReference type="PANTHER" id="PTHR43798:SF14">
    <property type="entry name" value="SERINE HYDROLASE-LIKE PROTEIN DDB_G0286239"/>
    <property type="match status" value="1"/>
</dbReference>
<dbReference type="InterPro" id="IPR029058">
    <property type="entry name" value="AB_hydrolase_fold"/>
</dbReference>
<dbReference type="GO" id="GO:0016020">
    <property type="term" value="C:membrane"/>
    <property type="evidence" value="ECO:0007669"/>
    <property type="project" value="TreeGrafter"/>
</dbReference>
<comment type="caution">
    <text evidence="4">The sequence shown here is derived from an EMBL/GenBank/DDBJ whole genome shotgun (WGS) entry which is preliminary data.</text>
</comment>
<dbReference type="SUPFAM" id="SSF53474">
    <property type="entry name" value="alpha/beta-Hydrolases"/>
    <property type="match status" value="1"/>
</dbReference>
<feature type="domain" description="AB hydrolase-1" evidence="3">
    <location>
        <begin position="41"/>
        <end position="162"/>
    </location>
</feature>
<evidence type="ECO:0000313" key="5">
    <source>
        <dbReference type="Proteomes" id="UP001211907"/>
    </source>
</evidence>
<dbReference type="InterPro" id="IPR000073">
    <property type="entry name" value="AB_hydrolase_1"/>
</dbReference>
<dbReference type="Proteomes" id="UP001211907">
    <property type="component" value="Unassembled WGS sequence"/>
</dbReference>
<accession>A0AAD5T4J5</accession>
<dbReference type="Pfam" id="PF00561">
    <property type="entry name" value="Abhydrolase_1"/>
    <property type="match status" value="1"/>
</dbReference>
<evidence type="ECO:0000256" key="2">
    <source>
        <dbReference type="ARBA" id="ARBA00022801"/>
    </source>
</evidence>
<comment type="similarity">
    <text evidence="1">Belongs to the AB hydrolase superfamily.</text>
</comment>
<sequence>MAAEEDCQEVAFITSNGITVAGKKYYSPGEPCTDIDEELRILAIHGWLDNANSYNEFASRFLKFSGRPTIFIAIDLPGHGKSGHVARAVSSYFLWDFALAVLDISISLRWERFVLLGHSMGGHVAALFAGVYPEKLKSLVLFESVGHINRLNVPGDDAASMRKFIDRRRTVNLEESSITENSKTSIRNVYESVEAAARVRMEGATRVSFEAAMALCERGLTNDSQNKWTWTTDKRLLMRHFFQWDHIGIENIMSSIECKVLLILGCDSAILKQQDPLVNNRIAVLRNRRKKDQDKGGFIETRVQWISKGTHHLHLEHDTVDVVVDNVFDFVTGLK</sequence>
<proteinExistence type="inferred from homology"/>
<name>A0AAD5T4J5_9FUNG</name>
<dbReference type="GO" id="GO:0016787">
    <property type="term" value="F:hydrolase activity"/>
    <property type="evidence" value="ECO:0007669"/>
    <property type="project" value="UniProtKB-KW"/>
</dbReference>
<keyword evidence="5" id="KW-1185">Reference proteome</keyword>
<dbReference type="AlphaFoldDB" id="A0AAD5T4J5"/>
<evidence type="ECO:0000256" key="1">
    <source>
        <dbReference type="ARBA" id="ARBA00008645"/>
    </source>
</evidence>